<evidence type="ECO:0000313" key="14">
    <source>
        <dbReference type="EMBL" id="NIZ46892.1"/>
    </source>
</evidence>
<feature type="binding site" evidence="11">
    <location>
        <position position="58"/>
    </location>
    <ligand>
        <name>S-adenosyl-L-methionine</name>
        <dbReference type="ChEBI" id="CHEBI:59789"/>
    </ligand>
</feature>
<evidence type="ECO:0000256" key="9">
    <source>
        <dbReference type="ARBA" id="ARBA00042745"/>
    </source>
</evidence>
<dbReference type="AlphaFoldDB" id="A0A968KXV1"/>
<keyword evidence="15" id="KW-1185">Reference proteome</keyword>
<dbReference type="Pfam" id="PF01728">
    <property type="entry name" value="FtsJ"/>
    <property type="match status" value="1"/>
</dbReference>
<evidence type="ECO:0000256" key="5">
    <source>
        <dbReference type="ARBA" id="ARBA00037569"/>
    </source>
</evidence>
<feature type="binding site" evidence="11">
    <location>
        <position position="74"/>
    </location>
    <ligand>
        <name>S-adenosyl-L-methionine</name>
        <dbReference type="ChEBI" id="CHEBI:59789"/>
    </ligand>
</feature>
<keyword evidence="3 11" id="KW-0808">Transferase</keyword>
<evidence type="ECO:0000256" key="7">
    <source>
        <dbReference type="ARBA" id="ARBA00041129"/>
    </source>
</evidence>
<protein>
    <recommendedName>
        <fullName evidence="7 11">Ribosomal RNA large subunit methyltransferase E</fullName>
        <ecNumber evidence="6 11">2.1.1.166</ecNumber>
    </recommendedName>
    <alternativeName>
        <fullName evidence="9 11">23S rRNA Um2552 methyltransferase</fullName>
    </alternativeName>
    <alternativeName>
        <fullName evidence="8 11">rRNA (uridine-2'-O-)-methyltransferase</fullName>
    </alternativeName>
</protein>
<organism evidence="14 15">
    <name type="scientific">Entomospira nematocerorum</name>
    <dbReference type="NCBI Taxonomy" id="2719987"/>
    <lineage>
        <taxon>Bacteria</taxon>
        <taxon>Pseudomonadati</taxon>
        <taxon>Spirochaetota</taxon>
        <taxon>Spirochaetia</taxon>
        <taxon>Spirochaetales</taxon>
        <taxon>Spirochaetaceae</taxon>
        <taxon>Entomospira</taxon>
    </lineage>
</organism>
<dbReference type="HAMAP" id="MF_01547">
    <property type="entry name" value="RNA_methyltr_E"/>
    <property type="match status" value="1"/>
</dbReference>
<comment type="subcellular location">
    <subcellularLocation>
        <location evidence="11">Cytoplasm</location>
    </subcellularLocation>
</comment>
<comment type="catalytic activity">
    <reaction evidence="10 11">
        <text>uridine(2552) in 23S rRNA + S-adenosyl-L-methionine = 2'-O-methyluridine(2552) in 23S rRNA + S-adenosyl-L-homocysteine + H(+)</text>
        <dbReference type="Rhea" id="RHEA:42720"/>
        <dbReference type="Rhea" id="RHEA-COMP:10202"/>
        <dbReference type="Rhea" id="RHEA-COMP:10203"/>
        <dbReference type="ChEBI" id="CHEBI:15378"/>
        <dbReference type="ChEBI" id="CHEBI:57856"/>
        <dbReference type="ChEBI" id="CHEBI:59789"/>
        <dbReference type="ChEBI" id="CHEBI:65315"/>
        <dbReference type="ChEBI" id="CHEBI:74478"/>
        <dbReference type="EC" id="2.1.1.166"/>
    </reaction>
</comment>
<dbReference type="GO" id="GO:0008650">
    <property type="term" value="F:rRNA (uridine-2'-O-)-methyltransferase activity"/>
    <property type="evidence" value="ECO:0007669"/>
    <property type="project" value="UniProtKB-UniRule"/>
</dbReference>
<dbReference type="RefSeq" id="WP_167703334.1">
    <property type="nucleotide sequence ID" value="NZ_CP118168.1"/>
</dbReference>
<keyword evidence="2 11" id="KW-0489">Methyltransferase</keyword>
<comment type="similarity">
    <text evidence="11">Belongs to the class I-like SAM-binding methyltransferase superfamily. RNA methyltransferase RlmE family.</text>
</comment>
<dbReference type="InterPro" id="IPR015507">
    <property type="entry name" value="rRNA-MeTfrase_E"/>
</dbReference>
<sequence length="212" mass="23494">MARAGGNRRMKNDVWADKAKHEGYPARSVYKLEEIIAKTGGVTVGSLVLDLGAAPGSWTLFLVKKFQARVVACDLKPLDPQISRRKDVHFIEGDFLSDTVLQQIASFGVYDAVVSDAAPATSGDRLVDSARSYNLAQQSLFFAKKYLKNNGLFITKIFSGGDEQHLVNEAKPHFQSVKIMRPKAIRKESFEVYIVGQGFIHASINPSEDMMR</sequence>
<keyword evidence="4 11" id="KW-0949">S-adenosyl-L-methionine</keyword>
<evidence type="ECO:0000259" key="13">
    <source>
        <dbReference type="Pfam" id="PF01728"/>
    </source>
</evidence>
<keyword evidence="1 11" id="KW-0698">rRNA processing</keyword>
<evidence type="ECO:0000256" key="10">
    <source>
        <dbReference type="ARBA" id="ARBA00048970"/>
    </source>
</evidence>
<dbReference type="Gene3D" id="3.40.50.150">
    <property type="entry name" value="Vaccinia Virus protein VP39"/>
    <property type="match status" value="1"/>
</dbReference>
<proteinExistence type="inferred from homology"/>
<dbReference type="Proteomes" id="UP000752013">
    <property type="component" value="Unassembled WGS sequence"/>
</dbReference>
<evidence type="ECO:0000313" key="15">
    <source>
        <dbReference type="Proteomes" id="UP000752013"/>
    </source>
</evidence>
<dbReference type="PANTHER" id="PTHR10920">
    <property type="entry name" value="RIBOSOMAL RNA METHYLTRANSFERASE"/>
    <property type="match status" value="1"/>
</dbReference>
<comment type="caution">
    <text evidence="14">The sequence shown here is derived from an EMBL/GenBank/DDBJ whole genome shotgun (WGS) entry which is preliminary data.</text>
</comment>
<evidence type="ECO:0000256" key="4">
    <source>
        <dbReference type="ARBA" id="ARBA00022691"/>
    </source>
</evidence>
<keyword evidence="11" id="KW-0963">Cytoplasm</keyword>
<evidence type="ECO:0000256" key="8">
    <source>
        <dbReference type="ARBA" id="ARBA00041995"/>
    </source>
</evidence>
<evidence type="ECO:0000256" key="12">
    <source>
        <dbReference type="PIRSR" id="PIRSR005461-1"/>
    </source>
</evidence>
<name>A0A968KXV1_9SPIO</name>
<evidence type="ECO:0000256" key="6">
    <source>
        <dbReference type="ARBA" id="ARBA00038861"/>
    </source>
</evidence>
<feature type="binding site" evidence="11">
    <location>
        <position position="116"/>
    </location>
    <ligand>
        <name>S-adenosyl-L-methionine</name>
        <dbReference type="ChEBI" id="CHEBI:59789"/>
    </ligand>
</feature>
<feature type="binding site" evidence="11">
    <location>
        <position position="56"/>
    </location>
    <ligand>
        <name>S-adenosyl-L-methionine</name>
        <dbReference type="ChEBI" id="CHEBI:59789"/>
    </ligand>
</feature>
<dbReference type="PIRSF" id="PIRSF005461">
    <property type="entry name" value="23S_rRNA_mtase"/>
    <property type="match status" value="1"/>
</dbReference>
<evidence type="ECO:0000256" key="1">
    <source>
        <dbReference type="ARBA" id="ARBA00022552"/>
    </source>
</evidence>
<feature type="binding site" evidence="11">
    <location>
        <position position="94"/>
    </location>
    <ligand>
        <name>S-adenosyl-L-methionine</name>
        <dbReference type="ChEBI" id="CHEBI:59789"/>
    </ligand>
</feature>
<dbReference type="GO" id="GO:0005737">
    <property type="term" value="C:cytoplasm"/>
    <property type="evidence" value="ECO:0007669"/>
    <property type="project" value="UniProtKB-SubCell"/>
</dbReference>
<feature type="domain" description="Ribosomal RNA methyltransferase FtsJ" evidence="13">
    <location>
        <begin position="24"/>
        <end position="199"/>
    </location>
</feature>
<comment type="function">
    <text evidence="5 11">Specifically methylates the uridine in position 2552 of 23S rRNA at the 2'-O position of the ribose in the fully assembled 50S ribosomal subunit.</text>
</comment>
<reference evidence="14" key="1">
    <citation type="submission" date="2020-03" db="EMBL/GenBank/DDBJ databases">
        <title>Spirochaetal bacteria isolated from arthropods constitute a novel genus Entomospira genus novum within the order Spirochaetales.</title>
        <authorList>
            <person name="Grana-Miraglia L."/>
            <person name="Sikutova S."/>
            <person name="Fingerle V."/>
            <person name="Sing A."/>
            <person name="Castillo-Ramirez S."/>
            <person name="Margos G."/>
            <person name="Rudolf I."/>
        </authorList>
    </citation>
    <scope>NUCLEOTIDE SEQUENCE</scope>
    <source>
        <strain evidence="14">BR208</strain>
    </source>
</reference>
<evidence type="ECO:0000256" key="2">
    <source>
        <dbReference type="ARBA" id="ARBA00022603"/>
    </source>
</evidence>
<accession>A0A968KXV1</accession>
<dbReference type="EMBL" id="JAATLK010000001">
    <property type="protein sequence ID" value="NIZ46892.1"/>
    <property type="molecule type" value="Genomic_DNA"/>
</dbReference>
<dbReference type="InterPro" id="IPR029063">
    <property type="entry name" value="SAM-dependent_MTases_sf"/>
</dbReference>
<evidence type="ECO:0000256" key="3">
    <source>
        <dbReference type="ARBA" id="ARBA00022679"/>
    </source>
</evidence>
<dbReference type="InterPro" id="IPR002877">
    <property type="entry name" value="RNA_MeTrfase_FtsJ_dom"/>
</dbReference>
<dbReference type="SUPFAM" id="SSF53335">
    <property type="entry name" value="S-adenosyl-L-methionine-dependent methyltransferases"/>
    <property type="match status" value="1"/>
</dbReference>
<evidence type="ECO:0000256" key="11">
    <source>
        <dbReference type="HAMAP-Rule" id="MF_01547"/>
    </source>
</evidence>
<dbReference type="PANTHER" id="PTHR10920:SF18">
    <property type="entry name" value="RRNA METHYLTRANSFERASE 2, MITOCHONDRIAL"/>
    <property type="match status" value="1"/>
</dbReference>
<dbReference type="InterPro" id="IPR050082">
    <property type="entry name" value="RNA_methyltr_RlmE"/>
</dbReference>
<feature type="active site" description="Proton acceptor" evidence="11 12">
    <location>
        <position position="156"/>
    </location>
</feature>
<dbReference type="EC" id="2.1.1.166" evidence="6 11"/>
<gene>
    <name evidence="11" type="primary">rlmE</name>
    <name evidence="11" type="synonym">ftsJ</name>
    <name evidence="11" type="synonym">rrmJ</name>
    <name evidence="14" type="ORF">HCT46_03045</name>
</gene>